<evidence type="ECO:0000256" key="1">
    <source>
        <dbReference type="SAM" id="Phobius"/>
    </source>
</evidence>
<comment type="caution">
    <text evidence="2">The sequence shown here is derived from an EMBL/GenBank/DDBJ whole genome shotgun (WGS) entry which is preliminary data.</text>
</comment>
<dbReference type="InterPro" id="IPR005625">
    <property type="entry name" value="PepSY-ass_TM"/>
</dbReference>
<dbReference type="PANTHER" id="PTHR34219:SF5">
    <property type="entry name" value="BLR4505 PROTEIN"/>
    <property type="match status" value="1"/>
</dbReference>
<feature type="transmembrane region" description="Helical" evidence="1">
    <location>
        <begin position="369"/>
        <end position="393"/>
    </location>
</feature>
<feature type="transmembrane region" description="Helical" evidence="1">
    <location>
        <begin position="217"/>
        <end position="237"/>
    </location>
</feature>
<name>A0ABQ6P9V7_9SPHN</name>
<reference evidence="2 3" key="1">
    <citation type="submission" date="2023-06" db="EMBL/GenBank/DDBJ databases">
        <title>Draft genome sequence of Novosphingobium sp. strain IK01.</title>
        <authorList>
            <person name="Hatamoto M."/>
            <person name="Ikarashi T."/>
            <person name="Yamaguchi T."/>
        </authorList>
    </citation>
    <scope>NUCLEOTIDE SEQUENCE [LARGE SCALE GENOMIC DNA]</scope>
    <source>
        <strain evidence="2 3">IK01</strain>
    </source>
</reference>
<keyword evidence="1" id="KW-1133">Transmembrane helix</keyword>
<dbReference type="Pfam" id="PF03929">
    <property type="entry name" value="PepSY_TM"/>
    <property type="match status" value="1"/>
</dbReference>
<keyword evidence="3" id="KW-1185">Reference proteome</keyword>
<proteinExistence type="predicted"/>
<dbReference type="EMBL" id="BTFW01000001">
    <property type="protein sequence ID" value="GMM61860.1"/>
    <property type="molecule type" value="Genomic_DNA"/>
</dbReference>
<dbReference type="PANTHER" id="PTHR34219">
    <property type="entry name" value="IRON-REGULATED INNER MEMBRANE PROTEIN-RELATED"/>
    <property type="match status" value="1"/>
</dbReference>
<organism evidence="2 3">
    <name type="scientific">Novosphingobium pituita</name>
    <dbReference type="NCBI Taxonomy" id="3056842"/>
    <lineage>
        <taxon>Bacteria</taxon>
        <taxon>Pseudomonadati</taxon>
        <taxon>Pseudomonadota</taxon>
        <taxon>Alphaproteobacteria</taxon>
        <taxon>Sphingomonadales</taxon>
        <taxon>Sphingomonadaceae</taxon>
        <taxon>Novosphingobium</taxon>
    </lineage>
</organism>
<dbReference type="Proteomes" id="UP001187221">
    <property type="component" value="Unassembled WGS sequence"/>
</dbReference>
<keyword evidence="1" id="KW-0812">Transmembrane</keyword>
<evidence type="ECO:0000313" key="2">
    <source>
        <dbReference type="EMBL" id="GMM61860.1"/>
    </source>
</evidence>
<gene>
    <name evidence="2" type="ORF">NUTIK01_26370</name>
</gene>
<keyword evidence="1" id="KW-0472">Membrane</keyword>
<protein>
    <submittedName>
        <fullName evidence="2">PepSY-associated TM helix domain-containing protein</fullName>
    </submittedName>
</protein>
<evidence type="ECO:0000313" key="3">
    <source>
        <dbReference type="Proteomes" id="UP001187221"/>
    </source>
</evidence>
<feature type="transmembrane region" description="Helical" evidence="1">
    <location>
        <begin position="145"/>
        <end position="166"/>
    </location>
</feature>
<sequence length="420" mass="46802">MLVHRWAGLSLALFLAIAGLTGMALAWEDELEAWSAPGLLLAAPPVPGARAHDPVELRALALTRHPGMVADFLPLTIEPGHSLRLRVSWRDPAHAQGWDELFIDPYTTRELGHRHWGDITEGQVNLLPFLYLLHYTLLLGPTGRLVMGLAALVWTLDCFVGFYLTLPVRLKKPPVPIPRPVRRTNTPPGWWKRWKPSWQVRWRASGHKLTFDLHRAGGLWIWLALLVFAWSSVSFNLRPVYTTVMGVMGASDRRADLASLAASRPVLPRPMPALSFAQAAARGAQLARNEDALPHAGARWLWHVPASGVYVYGFTTRADIPDEGGGSQIAFDDRTGVLRLARPAARANLADRLTDWIVALHMARVWGSVWQVLVTIIGACVTMLSVTGVLIWWKKRQARETARIKTRLRTGPNTETIRPD</sequence>
<accession>A0ABQ6P9V7</accession>